<evidence type="ECO:0000256" key="2">
    <source>
        <dbReference type="ARBA" id="ARBA00022448"/>
    </source>
</evidence>
<protein>
    <submittedName>
        <fullName evidence="7">Cyanate ABC transporter, substrate binding protein</fullName>
    </submittedName>
</protein>
<evidence type="ECO:0000256" key="4">
    <source>
        <dbReference type="ARBA" id="ARBA00022519"/>
    </source>
</evidence>
<sequence>MIRHFISGLYTSRPSTLACDDASSASICSCGGMHGLSLSRRGLLGTSLAAALTGAVGPAFAATPSATPEKTTLKIGFVPISCAAPLIMAHAKGFFHDEGLTVELQKTAGWALIRDNLLNGNFDASHLLSPMPLALSLGAGHAPTPVRAVTMQNTNGQAITLALKHQNRRDPRSWKGMTFAIPFEFSMHNFLLRAYLAHYGLNPDQDVTLRVTAPPEMVANLKAGNIDGFLGPDPFNQRAVTEQAGFLQILTSQIWDGHPCCALGMTETFIRAHPNTYGAVQRAMIRAAAYMQQTKNRQEAAAILARAEYLNQPEIVIRQGLTGHYADGLGTVRNEPSRSAFSPFPYYSPAIWMIEQMKRWGYLETPVDERRVSEEVFMLGDVRKQAAALALPDLTPPYASDYPPIQVLGTPFDPAATFAENGKR</sequence>
<keyword evidence="3" id="KW-1003">Cell membrane</keyword>
<dbReference type="PANTHER" id="PTHR30024:SF43">
    <property type="entry name" value="BLL4572 PROTEIN"/>
    <property type="match status" value="1"/>
</dbReference>
<dbReference type="GO" id="GO:0012505">
    <property type="term" value="C:endomembrane system"/>
    <property type="evidence" value="ECO:0007669"/>
    <property type="project" value="UniProtKB-SubCell"/>
</dbReference>
<evidence type="ECO:0000256" key="3">
    <source>
        <dbReference type="ARBA" id="ARBA00022475"/>
    </source>
</evidence>
<dbReference type="CDD" id="cd13553">
    <property type="entry name" value="PBP2_NrtA_CpmA_like"/>
    <property type="match status" value="1"/>
</dbReference>
<keyword evidence="2" id="KW-0813">Transport</keyword>
<gene>
    <name evidence="7" type="ORF">Amal_02797</name>
</gene>
<dbReference type="SUPFAM" id="SSF53850">
    <property type="entry name" value="Periplasmic binding protein-like II"/>
    <property type="match status" value="1"/>
</dbReference>
<evidence type="ECO:0000313" key="8">
    <source>
        <dbReference type="Proteomes" id="UP000077349"/>
    </source>
</evidence>
<proteinExistence type="inferred from homology"/>
<evidence type="ECO:0000256" key="1">
    <source>
        <dbReference type="ARBA" id="ARBA00004308"/>
    </source>
</evidence>
<comment type="subcellular location">
    <subcellularLocation>
        <location evidence="1">Endomembrane system</location>
    </subcellularLocation>
</comment>
<keyword evidence="4" id="KW-0997">Cell inner membrane</keyword>
<dbReference type="EMBL" id="LVHD01000018">
    <property type="protein sequence ID" value="OAG77019.1"/>
    <property type="molecule type" value="Genomic_DNA"/>
</dbReference>
<dbReference type="PROSITE" id="PS51318">
    <property type="entry name" value="TAT"/>
    <property type="match status" value="1"/>
</dbReference>
<dbReference type="InterPro" id="IPR006311">
    <property type="entry name" value="TAT_signal"/>
</dbReference>
<dbReference type="Pfam" id="PF13379">
    <property type="entry name" value="NMT1_2"/>
    <property type="match status" value="1"/>
</dbReference>
<dbReference type="PANTHER" id="PTHR30024">
    <property type="entry name" value="ALIPHATIC SULFONATES-BINDING PROTEIN-RELATED"/>
    <property type="match status" value="1"/>
</dbReference>
<keyword evidence="5" id="KW-0472">Membrane</keyword>
<dbReference type="Proteomes" id="UP000077349">
    <property type="component" value="Unassembled WGS sequence"/>
</dbReference>
<comment type="caution">
    <text evidence="7">The sequence shown here is derived from an EMBL/GenBank/DDBJ whole genome shotgun (WGS) entry which is preliminary data.</text>
</comment>
<comment type="similarity">
    <text evidence="6">Belongs to the CmpA/NrtA family.</text>
</comment>
<evidence type="ECO:0000256" key="5">
    <source>
        <dbReference type="ARBA" id="ARBA00023136"/>
    </source>
</evidence>
<dbReference type="Gene3D" id="3.40.190.10">
    <property type="entry name" value="Periplasmic binding protein-like II"/>
    <property type="match status" value="2"/>
</dbReference>
<dbReference type="STRING" id="178901.AmDm5_2852"/>
<name>A0A087PN97_9PROT</name>
<accession>A0A087PN97</accession>
<dbReference type="AlphaFoldDB" id="A0A087PN97"/>
<evidence type="ECO:0000256" key="6">
    <source>
        <dbReference type="ARBA" id="ARBA00024031"/>
    </source>
</evidence>
<dbReference type="InterPro" id="IPR044527">
    <property type="entry name" value="NrtA/CpmA_ABC-bd_dom"/>
</dbReference>
<evidence type="ECO:0000313" key="7">
    <source>
        <dbReference type="EMBL" id="OAG77019.1"/>
    </source>
</evidence>
<organism evidence="7 8">
    <name type="scientific">Acetobacter malorum</name>
    <dbReference type="NCBI Taxonomy" id="178901"/>
    <lineage>
        <taxon>Bacteria</taxon>
        <taxon>Pseudomonadati</taxon>
        <taxon>Pseudomonadota</taxon>
        <taxon>Alphaproteobacteria</taxon>
        <taxon>Acetobacterales</taxon>
        <taxon>Acetobacteraceae</taxon>
        <taxon>Acetobacter</taxon>
    </lineage>
</organism>
<dbReference type="eggNOG" id="COG0715">
    <property type="taxonomic scope" value="Bacteria"/>
</dbReference>
<reference evidence="7 8" key="1">
    <citation type="submission" date="2016-03" db="EMBL/GenBank/DDBJ databases">
        <title>Draft genome sequence of Acetobacter malorum CECT 7742, a strain isolated from strawberry vinegar.</title>
        <authorList>
            <person name="Sainz F."/>
            <person name="Mas A."/>
            <person name="Torija M.J."/>
        </authorList>
    </citation>
    <scope>NUCLEOTIDE SEQUENCE [LARGE SCALE GENOMIC DNA]</scope>
    <source>
        <strain evidence="7 8">CECT 7742</strain>
    </source>
</reference>
<dbReference type="PATRIC" id="fig|178901.10.peg.2795"/>